<dbReference type="EMBL" id="CP009417">
    <property type="protein sequence ID" value="AJD93632.1"/>
    <property type="molecule type" value="Genomic_DNA"/>
</dbReference>
<dbReference type="Pfam" id="PF01551">
    <property type="entry name" value="Peptidase_M23"/>
    <property type="match status" value="1"/>
</dbReference>
<evidence type="ECO:0000256" key="4">
    <source>
        <dbReference type="SAM" id="SignalP"/>
    </source>
</evidence>
<reference evidence="7 8" key="1">
    <citation type="submission" date="2014-08" db="EMBL/GenBank/DDBJ databases">
        <title>Complete genome of a marine bacteria Jeotgalibacillus malaysiensis.</title>
        <authorList>
            <person name="Yaakop A.S."/>
            <person name="Chan K.-G."/>
            <person name="Goh K.M."/>
        </authorList>
    </citation>
    <scope>NUCLEOTIDE SEQUENCE [LARGE SCALE GENOMIC DNA]</scope>
    <source>
        <strain evidence="7 8">D5</strain>
        <plasmid evidence="8">Plasmid</plasmid>
    </source>
</reference>
<dbReference type="KEGG" id="jeo:JMA_43150"/>
<sequence length="412" mass="47114">MKKSSIIWLFSGLLITQAVAPTSAFAEANSSDKKSVVKNVENKGFSEEIKKKRDALLRLDKEILSLEAEIKELNQSLKKEKELEKKKVELQEKEELLIERWEGFSNRLADWQIKGNPDMQFLEVLFGSKSFSDMISRAYTFQTLMTAEQEQIEQLQEATNELEKEKDELEKEVEELKQQKKLVEEKQEDVNAKRKKMENELKSLEKKEFERIQKELKEQEERKKRLLEEQVTNEQFNELRSLTKELGADMNSHFIRPATGRLTSPYGMRPNPFGGSGTEFHTGIDIANPIGTPIMATADGEVIKTVHSNQGYGNYIVLKHIINGKVFHSLYSHLSMVGVNVGENVKQGEVVGLMGSTGRSTGSHLHFEIQDENRQHMNPDLLLDKGEKKEKKEKKDDDDKASKDKKSKKSGS</sequence>
<evidence type="ECO:0000313" key="8">
    <source>
        <dbReference type="Proteomes" id="UP000031449"/>
    </source>
</evidence>
<gene>
    <name evidence="7" type="ORF">JMA_43150</name>
</gene>
<evidence type="ECO:0000256" key="2">
    <source>
        <dbReference type="SAM" id="Coils"/>
    </source>
</evidence>
<keyword evidence="8" id="KW-1185">Reference proteome</keyword>
<dbReference type="Gene3D" id="6.10.250.3150">
    <property type="match status" value="1"/>
</dbReference>
<dbReference type="SUPFAM" id="SSF51261">
    <property type="entry name" value="Duplicated hybrid motif"/>
    <property type="match status" value="1"/>
</dbReference>
<keyword evidence="1 4" id="KW-0732">Signal</keyword>
<keyword evidence="2" id="KW-0175">Coiled coil</keyword>
<feature type="chain" id="PRO_5038769726" evidence="4">
    <location>
        <begin position="21"/>
        <end position="412"/>
    </location>
</feature>
<dbReference type="HOGENOM" id="CLU_029425_4_3_9"/>
<feature type="coiled-coil region" evidence="2">
    <location>
        <begin position="145"/>
        <end position="237"/>
    </location>
</feature>
<protein>
    <submittedName>
        <fullName evidence="7">Uncharacterized protein</fullName>
    </submittedName>
</protein>
<feature type="coiled-coil region" evidence="2">
    <location>
        <begin position="49"/>
        <end position="100"/>
    </location>
</feature>
<dbReference type="InterPro" id="IPR050570">
    <property type="entry name" value="Cell_wall_metabolism_enzyme"/>
</dbReference>
<accession>A0A0B5AY71</accession>
<dbReference type="BioCyc" id="JESP1508404:G14D9-13638-MONOMER"/>
<proteinExistence type="predicted"/>
<dbReference type="InterPro" id="IPR057309">
    <property type="entry name" value="PcsB_CC"/>
</dbReference>
<keyword evidence="7" id="KW-0614">Plasmid</keyword>
<dbReference type="InterPro" id="IPR011055">
    <property type="entry name" value="Dup_hybrid_motif"/>
</dbReference>
<dbReference type="CDD" id="cd12797">
    <property type="entry name" value="M23_peptidase"/>
    <property type="match status" value="1"/>
</dbReference>
<evidence type="ECO:0000259" key="6">
    <source>
        <dbReference type="Pfam" id="PF24568"/>
    </source>
</evidence>
<evidence type="ECO:0000256" key="1">
    <source>
        <dbReference type="ARBA" id="ARBA00022729"/>
    </source>
</evidence>
<feature type="signal peptide" evidence="4">
    <location>
        <begin position="1"/>
        <end position="20"/>
    </location>
</feature>
<evidence type="ECO:0000313" key="7">
    <source>
        <dbReference type="EMBL" id="AJD93632.1"/>
    </source>
</evidence>
<name>A0A0B5AY71_9BACL</name>
<dbReference type="InterPro" id="IPR016047">
    <property type="entry name" value="M23ase_b-sheet_dom"/>
</dbReference>
<geneLocation type="plasmid" evidence="8"/>
<evidence type="ECO:0000259" key="5">
    <source>
        <dbReference type="Pfam" id="PF01551"/>
    </source>
</evidence>
<dbReference type="GO" id="GO:0004222">
    <property type="term" value="F:metalloendopeptidase activity"/>
    <property type="evidence" value="ECO:0007669"/>
    <property type="project" value="TreeGrafter"/>
</dbReference>
<dbReference type="PANTHER" id="PTHR21666">
    <property type="entry name" value="PEPTIDASE-RELATED"/>
    <property type="match status" value="1"/>
</dbReference>
<dbReference type="AlphaFoldDB" id="A0A0B5AY71"/>
<feature type="region of interest" description="Disordered" evidence="3">
    <location>
        <begin position="370"/>
        <end position="412"/>
    </location>
</feature>
<dbReference type="Proteomes" id="UP000031449">
    <property type="component" value="Plasmid unnamed"/>
</dbReference>
<feature type="domain" description="M23ase beta-sheet core" evidence="5">
    <location>
        <begin position="280"/>
        <end position="379"/>
    </location>
</feature>
<dbReference type="Pfam" id="PF24568">
    <property type="entry name" value="CC_PcsB"/>
    <property type="match status" value="1"/>
</dbReference>
<organism evidence="7 8">
    <name type="scientific">Jeotgalibacillus malaysiensis</name>
    <dbReference type="NCBI Taxonomy" id="1508404"/>
    <lineage>
        <taxon>Bacteria</taxon>
        <taxon>Bacillati</taxon>
        <taxon>Bacillota</taxon>
        <taxon>Bacilli</taxon>
        <taxon>Bacillales</taxon>
        <taxon>Caryophanaceae</taxon>
        <taxon>Jeotgalibacillus</taxon>
    </lineage>
</organism>
<dbReference type="Gene3D" id="2.70.70.10">
    <property type="entry name" value="Glucose Permease (Domain IIA)"/>
    <property type="match status" value="1"/>
</dbReference>
<dbReference type="PANTHER" id="PTHR21666:SF270">
    <property type="entry name" value="MUREIN HYDROLASE ACTIVATOR ENVC"/>
    <property type="match status" value="1"/>
</dbReference>
<feature type="domain" description="Peptidoglycan hydrolase PcsB coiled-coil" evidence="6">
    <location>
        <begin position="93"/>
        <end position="164"/>
    </location>
</feature>
<feature type="compositionally biased region" description="Basic and acidic residues" evidence="3">
    <location>
        <begin position="370"/>
        <end position="404"/>
    </location>
</feature>
<evidence type="ECO:0000256" key="3">
    <source>
        <dbReference type="SAM" id="MobiDB-lite"/>
    </source>
</evidence>